<keyword evidence="5 9" id="KW-0349">Heme</keyword>
<dbReference type="PRINTS" id="PR00814">
    <property type="entry name" value="BETAHAEM"/>
</dbReference>
<name>A0A6Q2WZX7_ESOLU</name>
<dbReference type="GO" id="GO:0020037">
    <property type="term" value="F:heme binding"/>
    <property type="evidence" value="ECO:0007669"/>
    <property type="project" value="InterPro"/>
</dbReference>
<evidence type="ECO:0000256" key="8">
    <source>
        <dbReference type="ARBA" id="ARBA00023004"/>
    </source>
</evidence>
<dbReference type="Pfam" id="PF00042">
    <property type="entry name" value="Globin"/>
    <property type="match status" value="1"/>
</dbReference>
<reference evidence="11" key="3">
    <citation type="submission" date="2025-08" db="UniProtKB">
        <authorList>
            <consortium name="Ensembl"/>
        </authorList>
    </citation>
    <scope>IDENTIFICATION</scope>
</reference>
<gene>
    <name evidence="11" type="primary">HBB</name>
</gene>
<dbReference type="InterPro" id="IPR000971">
    <property type="entry name" value="Globin"/>
</dbReference>
<keyword evidence="7" id="KW-0479">Metal-binding</keyword>
<keyword evidence="12" id="KW-1185">Reference proteome</keyword>
<comment type="function">
    <text evidence="1">Involved in oxygen transport from gills to the various peripheral tissues.</text>
</comment>
<reference evidence="11" key="4">
    <citation type="submission" date="2025-09" db="UniProtKB">
        <authorList>
            <consortium name="Ensembl"/>
        </authorList>
    </citation>
    <scope>IDENTIFICATION</scope>
</reference>
<evidence type="ECO:0000256" key="2">
    <source>
        <dbReference type="ARBA" id="ARBA00008705"/>
    </source>
</evidence>
<dbReference type="PANTHER" id="PTHR11442:SF102">
    <property type="entry name" value="HEMOGLOBIN SUBUNIT BETA-1-RELATED"/>
    <property type="match status" value="1"/>
</dbReference>
<dbReference type="GO" id="GO:0043177">
    <property type="term" value="F:organic acid binding"/>
    <property type="evidence" value="ECO:0007669"/>
    <property type="project" value="TreeGrafter"/>
</dbReference>
<comment type="subunit">
    <text evidence="3">Heterotetramer of two alpha chains and two beta chains.</text>
</comment>
<dbReference type="CDD" id="cd08925">
    <property type="entry name" value="Hb-beta-like"/>
    <property type="match status" value="1"/>
</dbReference>
<proteinExistence type="inferred from homology"/>
<evidence type="ECO:0000313" key="11">
    <source>
        <dbReference type="Ensembl" id="ENSELUP00000047274.2"/>
    </source>
</evidence>
<dbReference type="AlphaFoldDB" id="A0A6Q2WZX7"/>
<dbReference type="Proteomes" id="UP000265140">
    <property type="component" value="Chromosome 11"/>
</dbReference>
<evidence type="ECO:0000256" key="3">
    <source>
        <dbReference type="ARBA" id="ARBA00011125"/>
    </source>
</evidence>
<evidence type="ECO:0000256" key="6">
    <source>
        <dbReference type="ARBA" id="ARBA00022621"/>
    </source>
</evidence>
<dbReference type="InterPro" id="IPR009050">
    <property type="entry name" value="Globin-like_sf"/>
</dbReference>
<protein>
    <recommendedName>
        <fullName evidence="10">Globin domain-containing protein</fullName>
    </recommendedName>
</protein>
<keyword evidence="8" id="KW-0408">Iron</keyword>
<reference evidence="11" key="2">
    <citation type="submission" date="2020-02" db="EMBL/GenBank/DDBJ databases">
        <title>Esox lucius (northern pike) genome, fEsoLuc1, primary haplotype.</title>
        <authorList>
            <person name="Myers G."/>
            <person name="Karagic N."/>
            <person name="Meyer A."/>
            <person name="Pippel M."/>
            <person name="Reichard M."/>
            <person name="Winkler S."/>
            <person name="Tracey A."/>
            <person name="Sims Y."/>
            <person name="Howe K."/>
            <person name="Rhie A."/>
            <person name="Formenti G."/>
            <person name="Durbin R."/>
            <person name="Fedrigo O."/>
            <person name="Jarvis E.D."/>
        </authorList>
    </citation>
    <scope>NUCLEOTIDE SEQUENCE [LARGE SCALE GENOMIC DNA]</scope>
</reference>
<accession>A0A6Q2WZX7</accession>
<keyword evidence="6 9" id="KW-0561">Oxygen transport</keyword>
<dbReference type="GO" id="GO:0042744">
    <property type="term" value="P:hydrogen peroxide catabolic process"/>
    <property type="evidence" value="ECO:0007669"/>
    <property type="project" value="TreeGrafter"/>
</dbReference>
<dbReference type="OMA" id="INSIWGH"/>
<evidence type="ECO:0000256" key="7">
    <source>
        <dbReference type="ARBA" id="ARBA00022723"/>
    </source>
</evidence>
<dbReference type="GO" id="GO:0031720">
    <property type="term" value="F:haptoglobin binding"/>
    <property type="evidence" value="ECO:0007669"/>
    <property type="project" value="TreeGrafter"/>
</dbReference>
<evidence type="ECO:0000256" key="1">
    <source>
        <dbReference type="ARBA" id="ARBA00002650"/>
    </source>
</evidence>
<dbReference type="InterPro" id="IPR050056">
    <property type="entry name" value="Hemoglobin_oxygen_transport"/>
</dbReference>
<dbReference type="Gene3D" id="1.10.490.10">
    <property type="entry name" value="Globins"/>
    <property type="match status" value="1"/>
</dbReference>
<dbReference type="GO" id="GO:0004601">
    <property type="term" value="F:peroxidase activity"/>
    <property type="evidence" value="ECO:0007669"/>
    <property type="project" value="TreeGrafter"/>
</dbReference>
<evidence type="ECO:0000256" key="5">
    <source>
        <dbReference type="ARBA" id="ARBA00022617"/>
    </source>
</evidence>
<evidence type="ECO:0000313" key="12">
    <source>
        <dbReference type="Proteomes" id="UP000265140"/>
    </source>
</evidence>
<dbReference type="GO" id="GO:0019825">
    <property type="term" value="F:oxygen binding"/>
    <property type="evidence" value="ECO:0007669"/>
    <property type="project" value="InterPro"/>
</dbReference>
<dbReference type="Bgee" id="ENSELUG00000022039">
    <property type="expression patterns" value="Expressed in mesonephros and 13 other cell types or tissues"/>
</dbReference>
<evidence type="ECO:0000259" key="10">
    <source>
        <dbReference type="PROSITE" id="PS01033"/>
    </source>
</evidence>
<dbReference type="STRING" id="8010.ENSELUP00000041344"/>
<dbReference type="PANTHER" id="PTHR11442">
    <property type="entry name" value="HEMOGLOBIN FAMILY MEMBER"/>
    <property type="match status" value="1"/>
</dbReference>
<dbReference type="PROSITE" id="PS01033">
    <property type="entry name" value="GLOBIN"/>
    <property type="match status" value="1"/>
</dbReference>
<dbReference type="GO" id="GO:0046872">
    <property type="term" value="F:metal ion binding"/>
    <property type="evidence" value="ECO:0007669"/>
    <property type="project" value="UniProtKB-KW"/>
</dbReference>
<dbReference type="GO" id="GO:0005344">
    <property type="term" value="F:oxygen carrier activity"/>
    <property type="evidence" value="ECO:0007669"/>
    <property type="project" value="UniProtKB-KW"/>
</dbReference>
<dbReference type="GeneTree" id="ENSGT00940000157809"/>
<dbReference type="GO" id="GO:0031838">
    <property type="term" value="C:haptoglobin-hemoglobin complex"/>
    <property type="evidence" value="ECO:0007669"/>
    <property type="project" value="TreeGrafter"/>
</dbReference>
<keyword evidence="4 9" id="KW-0813">Transport</keyword>
<dbReference type="SUPFAM" id="SSF46458">
    <property type="entry name" value="Globin-like"/>
    <property type="match status" value="1"/>
</dbReference>
<reference evidence="12" key="1">
    <citation type="journal article" date="2014" name="PLoS ONE">
        <title>The genome and linkage map of the northern pike (Esox lucius): conserved synteny revealed between the salmonid sister group and the Neoteleostei.</title>
        <authorList>
            <person name="Rondeau E.B."/>
            <person name="Minkley D.R."/>
            <person name="Leong J.S."/>
            <person name="Messmer A.M."/>
            <person name="Jantzen J.R."/>
            <person name="von Schalburg K.R."/>
            <person name="Lemon C."/>
            <person name="Bird N.H."/>
            <person name="Koop B.F."/>
        </authorList>
    </citation>
    <scope>NUCLEOTIDE SEQUENCE</scope>
</reference>
<dbReference type="GO" id="GO:0005833">
    <property type="term" value="C:hemoglobin complex"/>
    <property type="evidence" value="ECO:0007669"/>
    <property type="project" value="InterPro"/>
</dbReference>
<feature type="domain" description="Globin" evidence="10">
    <location>
        <begin position="3"/>
        <end position="148"/>
    </location>
</feature>
<sequence length="148" mass="16337">MVEWTAAERKAIASVWGSISADEIGPQSVARLLIVFPWTRRYFSSFGNLADSAAILGNPKVANHGKTVMKALDKAVQNLDNIKKTYTALSVTHSEKLHVDPDNFKLLSECITVCIAAKLGPTVFDAYTHEAFYKFMCVVVSALSKQYH</sequence>
<evidence type="ECO:0000256" key="9">
    <source>
        <dbReference type="RuleBase" id="RU000356"/>
    </source>
</evidence>
<dbReference type="GO" id="GO:0072562">
    <property type="term" value="C:blood microparticle"/>
    <property type="evidence" value="ECO:0007669"/>
    <property type="project" value="TreeGrafter"/>
</dbReference>
<dbReference type="InterPro" id="IPR012292">
    <property type="entry name" value="Globin/Proto"/>
</dbReference>
<dbReference type="Ensembl" id="ENSELUT00000047544.2">
    <property type="protein sequence ID" value="ENSELUP00000047274.2"/>
    <property type="gene ID" value="ENSELUG00000022039.3"/>
</dbReference>
<dbReference type="InterPro" id="IPR002337">
    <property type="entry name" value="Hemoglobin_b"/>
</dbReference>
<organism evidence="11 12">
    <name type="scientific">Esox lucius</name>
    <name type="common">Northern pike</name>
    <dbReference type="NCBI Taxonomy" id="8010"/>
    <lineage>
        <taxon>Eukaryota</taxon>
        <taxon>Metazoa</taxon>
        <taxon>Chordata</taxon>
        <taxon>Craniata</taxon>
        <taxon>Vertebrata</taxon>
        <taxon>Euteleostomi</taxon>
        <taxon>Actinopterygii</taxon>
        <taxon>Neopterygii</taxon>
        <taxon>Teleostei</taxon>
        <taxon>Protacanthopterygii</taxon>
        <taxon>Esociformes</taxon>
        <taxon>Esocidae</taxon>
        <taxon>Esox</taxon>
    </lineage>
</organism>
<evidence type="ECO:0000256" key="4">
    <source>
        <dbReference type="ARBA" id="ARBA00022448"/>
    </source>
</evidence>
<comment type="similarity">
    <text evidence="2 9">Belongs to the globin family.</text>
</comment>